<reference evidence="3 4" key="1">
    <citation type="submission" date="2019-02" db="EMBL/GenBank/DDBJ databases">
        <authorList>
            <person name="Li S.-H."/>
        </authorList>
    </citation>
    <scope>NUCLEOTIDE SEQUENCE [LARGE SCALE GENOMIC DNA]</scope>
    <source>
        <strain evidence="3 4">IMCC14385</strain>
    </source>
</reference>
<dbReference type="RefSeq" id="WP_153240518.1">
    <property type="nucleotide sequence ID" value="NZ_CP036422.1"/>
</dbReference>
<evidence type="ECO:0000313" key="4">
    <source>
        <dbReference type="Proteomes" id="UP000326287"/>
    </source>
</evidence>
<evidence type="ECO:0000256" key="1">
    <source>
        <dbReference type="SAM" id="Phobius"/>
    </source>
</evidence>
<protein>
    <submittedName>
        <fullName evidence="3">AsmA family protein</fullName>
    </submittedName>
</protein>
<dbReference type="OrthoDB" id="9766390at2"/>
<dbReference type="PANTHER" id="PTHR30441:SF8">
    <property type="entry name" value="DUF748 DOMAIN-CONTAINING PROTEIN"/>
    <property type="match status" value="1"/>
</dbReference>
<keyword evidence="1" id="KW-0472">Membrane</keyword>
<gene>
    <name evidence="3" type="ORF">EY643_17820</name>
</gene>
<organism evidence="3 4">
    <name type="scientific">Halioglobus maricola</name>
    <dbReference type="NCBI Taxonomy" id="2601894"/>
    <lineage>
        <taxon>Bacteria</taxon>
        <taxon>Pseudomonadati</taxon>
        <taxon>Pseudomonadota</taxon>
        <taxon>Gammaproteobacteria</taxon>
        <taxon>Cellvibrionales</taxon>
        <taxon>Halieaceae</taxon>
        <taxon>Halioglobus</taxon>
    </lineage>
</organism>
<keyword evidence="1" id="KW-1133">Transmembrane helix</keyword>
<dbReference type="InterPro" id="IPR007844">
    <property type="entry name" value="AsmA"/>
</dbReference>
<dbReference type="GO" id="GO:0090313">
    <property type="term" value="P:regulation of protein targeting to membrane"/>
    <property type="evidence" value="ECO:0007669"/>
    <property type="project" value="TreeGrafter"/>
</dbReference>
<sequence length="863" mass="92375">MSQLWKRIILGFLMLVFLAVAAVLYLANHYLNDTSKLESLASGQLGRTVKIGAIDEIGLGSETTVQLRDISIANPVWASGTQLLSIESVRVHLDLSSLWADGPVVIRDLEIDGLRAELLAPEGREPSWVFDAASSSTAQITERDAGPVRLPVYFEQVHLSDSRVHYRDPVRDFKATLAGQLEGGDGIRLQLDGVAAGRPVDISGHTGRDGKAANLTVTGHVEGWAIDVNATLADPFAFTGLDLALQVTGDIEMAEGQASRALPLSVKLRVTGDGEKLVLKSGTLQSGASQIEAWGALGNLNTLDGMALSLSAFSPDLRELLPLPRSDIPAPLSLTAKLATDGSQLLIKDIAGKARNDRLRGDLLLELKEDFRGSRLTLDASGESIAELLEPWFPQIPADTHYDMDIAARWDAPMLQVEALNIKAGESKLASSAEIGFEGQSPSVRGRLKASGKRAHYLLRSLGLESPLPDDSFMLDGNFYLASSGELQLSDLDVQLGVSEMQGDVYIVPGVPVKLRAKLVAPKLDLRFLRAAPPAAASADKQRNYRDGEALTNKQLADQMIPENPIDFSWIGDYEGEVSLRADQLIYSEDMISQFELVAAIKEGVLATDIFEWAGDFSQGSAELKVRPLSRGAAIDFQLNSQRLPLLWLATGNANPVGKIDYKAELTTQGDTVAALAAASNGHIVLKGSGGRFDNAGMNLFFGDLFGEILSSIDPTSKQTPYTEVECQAGIIAIRDGVVQISPGLVVRTDKMDIGLGGSIDLNTERLDVVFNTRARKGVGISASKAVTPFVKLGGNFSHPRVGVNAKGVVVSGGMAVATGGISIVAEGMWDRWVATAGNPCEALFEQTEGGAEELRNIFRRPG</sequence>
<keyword evidence="4" id="KW-1185">Reference proteome</keyword>
<feature type="domain" description="AsmA" evidence="2">
    <location>
        <begin position="5"/>
        <end position="168"/>
    </location>
</feature>
<dbReference type="AlphaFoldDB" id="A0A5P9NNL4"/>
<dbReference type="EMBL" id="CP036422">
    <property type="protein sequence ID" value="QFU77372.1"/>
    <property type="molecule type" value="Genomic_DNA"/>
</dbReference>
<proteinExistence type="predicted"/>
<dbReference type="Pfam" id="PF05170">
    <property type="entry name" value="AsmA"/>
    <property type="match status" value="2"/>
</dbReference>
<dbReference type="GO" id="GO:0005886">
    <property type="term" value="C:plasma membrane"/>
    <property type="evidence" value="ECO:0007669"/>
    <property type="project" value="TreeGrafter"/>
</dbReference>
<name>A0A5P9NNL4_9GAMM</name>
<dbReference type="KEGG" id="halc:EY643_17820"/>
<dbReference type="Proteomes" id="UP000326287">
    <property type="component" value="Chromosome"/>
</dbReference>
<accession>A0A5P9NNL4</accession>
<evidence type="ECO:0000313" key="3">
    <source>
        <dbReference type="EMBL" id="QFU77372.1"/>
    </source>
</evidence>
<dbReference type="PANTHER" id="PTHR30441">
    <property type="entry name" value="DUF748 DOMAIN-CONTAINING PROTEIN"/>
    <property type="match status" value="1"/>
</dbReference>
<dbReference type="InterPro" id="IPR052894">
    <property type="entry name" value="AsmA-related"/>
</dbReference>
<evidence type="ECO:0000259" key="2">
    <source>
        <dbReference type="Pfam" id="PF05170"/>
    </source>
</evidence>
<feature type="transmembrane region" description="Helical" evidence="1">
    <location>
        <begin position="7"/>
        <end position="27"/>
    </location>
</feature>
<keyword evidence="1" id="KW-0812">Transmembrane</keyword>
<feature type="domain" description="AsmA" evidence="2">
    <location>
        <begin position="514"/>
        <end position="740"/>
    </location>
</feature>